<feature type="domain" description="HTH tetR-type" evidence="3">
    <location>
        <begin position="14"/>
        <end position="74"/>
    </location>
</feature>
<dbReference type="SUPFAM" id="SSF48498">
    <property type="entry name" value="Tetracyclin repressor-like, C-terminal domain"/>
    <property type="match status" value="1"/>
</dbReference>
<dbReference type="Gene3D" id="1.10.357.10">
    <property type="entry name" value="Tetracycline Repressor, domain 2"/>
    <property type="match status" value="1"/>
</dbReference>
<dbReference type="Pfam" id="PF00440">
    <property type="entry name" value="TetR_N"/>
    <property type="match status" value="1"/>
</dbReference>
<dbReference type="RefSeq" id="WP_197006310.1">
    <property type="nucleotide sequence ID" value="NZ_BONS01000006.1"/>
</dbReference>
<keyword evidence="5" id="KW-1185">Reference proteome</keyword>
<gene>
    <name evidence="4" type="ORF">IW245_005875</name>
</gene>
<accession>A0A8J7GXB1</accession>
<proteinExistence type="predicted"/>
<dbReference type="InterPro" id="IPR001647">
    <property type="entry name" value="HTH_TetR"/>
</dbReference>
<dbReference type="Pfam" id="PF17920">
    <property type="entry name" value="TetR_C_16"/>
    <property type="match status" value="1"/>
</dbReference>
<dbReference type="PANTHER" id="PTHR30055:SF235">
    <property type="entry name" value="TRANSCRIPTIONAL REGULATORY PROTEIN"/>
    <property type="match status" value="1"/>
</dbReference>
<dbReference type="PRINTS" id="PR00455">
    <property type="entry name" value="HTHTETR"/>
</dbReference>
<evidence type="ECO:0000313" key="5">
    <source>
        <dbReference type="Proteomes" id="UP000622552"/>
    </source>
</evidence>
<dbReference type="InterPro" id="IPR050109">
    <property type="entry name" value="HTH-type_TetR-like_transc_reg"/>
</dbReference>
<organism evidence="4 5">
    <name type="scientific">Longispora fulva</name>
    <dbReference type="NCBI Taxonomy" id="619741"/>
    <lineage>
        <taxon>Bacteria</taxon>
        <taxon>Bacillati</taxon>
        <taxon>Actinomycetota</taxon>
        <taxon>Actinomycetes</taxon>
        <taxon>Micromonosporales</taxon>
        <taxon>Micromonosporaceae</taxon>
        <taxon>Longispora</taxon>
    </lineage>
</organism>
<dbReference type="Proteomes" id="UP000622552">
    <property type="component" value="Unassembled WGS sequence"/>
</dbReference>
<dbReference type="Gene3D" id="1.10.10.60">
    <property type="entry name" value="Homeodomain-like"/>
    <property type="match status" value="1"/>
</dbReference>
<name>A0A8J7GXB1_9ACTN</name>
<dbReference type="InterPro" id="IPR036271">
    <property type="entry name" value="Tet_transcr_reg_TetR-rel_C_sf"/>
</dbReference>
<dbReference type="SUPFAM" id="SSF46689">
    <property type="entry name" value="Homeodomain-like"/>
    <property type="match status" value="1"/>
</dbReference>
<dbReference type="InterPro" id="IPR041678">
    <property type="entry name" value="TetR_C_16"/>
</dbReference>
<keyword evidence="1 2" id="KW-0238">DNA-binding</keyword>
<protein>
    <submittedName>
        <fullName evidence="4">AcrR family transcriptional regulator</fullName>
    </submittedName>
</protein>
<dbReference type="PROSITE" id="PS50977">
    <property type="entry name" value="HTH_TETR_2"/>
    <property type="match status" value="1"/>
</dbReference>
<dbReference type="GO" id="GO:0000976">
    <property type="term" value="F:transcription cis-regulatory region binding"/>
    <property type="evidence" value="ECO:0007669"/>
    <property type="project" value="TreeGrafter"/>
</dbReference>
<sequence length="187" mass="20305">MTDTGPDQPARRSDRTRAAILTAARERFAADGYEKATIRSIAADADIDPAMVMRYYGNKEGLFAAAAQLDLRLPDLRALDRPEIGATLAGHLFDRWEHDDALVAMLRAGVTNPEVLDRLREIFASQVGSAVAAVCPDDAPTRAGLVATQALGLALCRYVLKLPPVVALTREAAVTWLGPTFQRYITE</sequence>
<reference evidence="4" key="1">
    <citation type="submission" date="2020-11" db="EMBL/GenBank/DDBJ databases">
        <title>Sequencing the genomes of 1000 actinobacteria strains.</title>
        <authorList>
            <person name="Klenk H.-P."/>
        </authorList>
    </citation>
    <scope>NUCLEOTIDE SEQUENCE</scope>
    <source>
        <strain evidence="4">DSM 45356</strain>
    </source>
</reference>
<dbReference type="GO" id="GO:0003700">
    <property type="term" value="F:DNA-binding transcription factor activity"/>
    <property type="evidence" value="ECO:0007669"/>
    <property type="project" value="TreeGrafter"/>
</dbReference>
<dbReference type="EMBL" id="JADOUF010000001">
    <property type="protein sequence ID" value="MBG6139681.1"/>
    <property type="molecule type" value="Genomic_DNA"/>
</dbReference>
<comment type="caution">
    <text evidence="4">The sequence shown here is derived from an EMBL/GenBank/DDBJ whole genome shotgun (WGS) entry which is preliminary data.</text>
</comment>
<evidence type="ECO:0000259" key="3">
    <source>
        <dbReference type="PROSITE" id="PS50977"/>
    </source>
</evidence>
<evidence type="ECO:0000256" key="2">
    <source>
        <dbReference type="PROSITE-ProRule" id="PRU00335"/>
    </source>
</evidence>
<evidence type="ECO:0000313" key="4">
    <source>
        <dbReference type="EMBL" id="MBG6139681.1"/>
    </source>
</evidence>
<evidence type="ECO:0000256" key="1">
    <source>
        <dbReference type="ARBA" id="ARBA00023125"/>
    </source>
</evidence>
<dbReference type="PANTHER" id="PTHR30055">
    <property type="entry name" value="HTH-TYPE TRANSCRIPTIONAL REGULATOR RUTR"/>
    <property type="match status" value="1"/>
</dbReference>
<feature type="DNA-binding region" description="H-T-H motif" evidence="2">
    <location>
        <begin position="37"/>
        <end position="56"/>
    </location>
</feature>
<dbReference type="InterPro" id="IPR009057">
    <property type="entry name" value="Homeodomain-like_sf"/>
</dbReference>
<dbReference type="AlphaFoldDB" id="A0A8J7GXB1"/>